<organism evidence="1 2">
    <name type="scientific">Caerostris extrusa</name>
    <name type="common">Bark spider</name>
    <name type="synonym">Caerostris bankana</name>
    <dbReference type="NCBI Taxonomy" id="172846"/>
    <lineage>
        <taxon>Eukaryota</taxon>
        <taxon>Metazoa</taxon>
        <taxon>Ecdysozoa</taxon>
        <taxon>Arthropoda</taxon>
        <taxon>Chelicerata</taxon>
        <taxon>Arachnida</taxon>
        <taxon>Araneae</taxon>
        <taxon>Araneomorphae</taxon>
        <taxon>Entelegynae</taxon>
        <taxon>Araneoidea</taxon>
        <taxon>Araneidae</taxon>
        <taxon>Caerostris</taxon>
    </lineage>
</organism>
<evidence type="ECO:0000313" key="1">
    <source>
        <dbReference type="EMBL" id="GIY60050.1"/>
    </source>
</evidence>
<dbReference type="EMBL" id="BPLR01013271">
    <property type="protein sequence ID" value="GIY60050.1"/>
    <property type="molecule type" value="Genomic_DNA"/>
</dbReference>
<sequence length="101" mass="11731">MGKLSKFLHNRNCKLSLFHHHLYQAIVYVLVGISRFTKELEKEFLQLLKKNRMDDTPIKCRESLNIVSDSLCCTFHHIRESRGPPLSRPAPLLFVAPEQSL</sequence>
<accession>A0AAV4UQU1</accession>
<gene>
    <name evidence="1" type="ORF">CEXT_297061</name>
</gene>
<reference evidence="1 2" key="1">
    <citation type="submission" date="2021-06" db="EMBL/GenBank/DDBJ databases">
        <title>Caerostris extrusa draft genome.</title>
        <authorList>
            <person name="Kono N."/>
            <person name="Arakawa K."/>
        </authorList>
    </citation>
    <scope>NUCLEOTIDE SEQUENCE [LARGE SCALE GENOMIC DNA]</scope>
</reference>
<evidence type="ECO:0000313" key="2">
    <source>
        <dbReference type="Proteomes" id="UP001054945"/>
    </source>
</evidence>
<name>A0AAV4UQU1_CAEEX</name>
<dbReference type="AlphaFoldDB" id="A0AAV4UQU1"/>
<keyword evidence="2" id="KW-1185">Reference proteome</keyword>
<comment type="caution">
    <text evidence="1">The sequence shown here is derived from an EMBL/GenBank/DDBJ whole genome shotgun (WGS) entry which is preliminary data.</text>
</comment>
<protein>
    <submittedName>
        <fullName evidence="1">Uncharacterized protein</fullName>
    </submittedName>
</protein>
<proteinExistence type="predicted"/>
<dbReference type="Proteomes" id="UP001054945">
    <property type="component" value="Unassembled WGS sequence"/>
</dbReference>